<evidence type="ECO:0000313" key="2">
    <source>
        <dbReference type="EMBL" id="GCE11041.1"/>
    </source>
</evidence>
<evidence type="ECO:0000259" key="1">
    <source>
        <dbReference type="PROSITE" id="PS51186"/>
    </source>
</evidence>
<keyword evidence="2" id="KW-0808">Transferase</keyword>
<gene>
    <name evidence="2" type="ORF">KTT_09000</name>
</gene>
<dbReference type="GO" id="GO:0016747">
    <property type="term" value="F:acyltransferase activity, transferring groups other than amino-acyl groups"/>
    <property type="evidence" value="ECO:0007669"/>
    <property type="project" value="InterPro"/>
</dbReference>
<protein>
    <submittedName>
        <fullName evidence="2">N-acetyltransferase</fullName>
    </submittedName>
</protein>
<keyword evidence="3" id="KW-1185">Reference proteome</keyword>
<dbReference type="EMBL" id="BIFR01000001">
    <property type="protein sequence ID" value="GCE11041.1"/>
    <property type="molecule type" value="Genomic_DNA"/>
</dbReference>
<dbReference type="AlphaFoldDB" id="A0A401ZVV9"/>
<dbReference type="Gene3D" id="3.40.630.30">
    <property type="match status" value="1"/>
</dbReference>
<comment type="caution">
    <text evidence="2">The sequence shown here is derived from an EMBL/GenBank/DDBJ whole genome shotgun (WGS) entry which is preliminary data.</text>
</comment>
<organism evidence="2 3">
    <name type="scientific">Tengunoibacter tsumagoiensis</name>
    <dbReference type="NCBI Taxonomy" id="2014871"/>
    <lineage>
        <taxon>Bacteria</taxon>
        <taxon>Bacillati</taxon>
        <taxon>Chloroflexota</taxon>
        <taxon>Ktedonobacteria</taxon>
        <taxon>Ktedonobacterales</taxon>
        <taxon>Dictyobacteraceae</taxon>
        <taxon>Tengunoibacter</taxon>
    </lineage>
</organism>
<dbReference type="RefSeq" id="WP_126578634.1">
    <property type="nucleotide sequence ID" value="NZ_BIFR01000001.1"/>
</dbReference>
<evidence type="ECO:0000313" key="3">
    <source>
        <dbReference type="Proteomes" id="UP000287352"/>
    </source>
</evidence>
<dbReference type="InterPro" id="IPR000182">
    <property type="entry name" value="GNAT_dom"/>
</dbReference>
<dbReference type="Proteomes" id="UP000287352">
    <property type="component" value="Unassembled WGS sequence"/>
</dbReference>
<dbReference type="InterPro" id="IPR016181">
    <property type="entry name" value="Acyl_CoA_acyltransferase"/>
</dbReference>
<proteinExistence type="predicted"/>
<dbReference type="PROSITE" id="PS51186">
    <property type="entry name" value="GNAT"/>
    <property type="match status" value="1"/>
</dbReference>
<dbReference type="OrthoDB" id="3771710at2"/>
<feature type="domain" description="N-acetyltransferase" evidence="1">
    <location>
        <begin position="166"/>
        <end position="323"/>
    </location>
</feature>
<name>A0A401ZVV9_9CHLR</name>
<sequence length="323" mass="36929">MNTAQKLAHPGGPALVEAMKFITICRTLDPQNDYPHIGDLQWWCRDGSLDDQQNWRFWYQKNGEALALGIIAGDEIICLLHPEFRTHERYRMVRQWAVQRIKERAGQQGKNQYEIWEQTWSLASGDDLEMVSFLEREGYERQEMYYHCYRRPLIEPVPAPILPTGFTLRPIAGEAEAEMRAALQRDAFSPKGSKTYEEGTLRQLAVMQMPQYDPQLDLMIMAPDGTPAAGCICWVDPVNRVGLFEPVGTRPQFRRQGLATALMLGGLQRLHERGMQAALVTGAHPGKEEKSTEFTSSRFVYEAVGFQLLCRTFLYHKVFATTI</sequence>
<dbReference type="SUPFAM" id="SSF55729">
    <property type="entry name" value="Acyl-CoA N-acyltransferases (Nat)"/>
    <property type="match status" value="1"/>
</dbReference>
<accession>A0A401ZVV9</accession>
<dbReference type="Pfam" id="PF00583">
    <property type="entry name" value="Acetyltransf_1"/>
    <property type="match status" value="1"/>
</dbReference>
<dbReference type="CDD" id="cd04301">
    <property type="entry name" value="NAT_SF"/>
    <property type="match status" value="1"/>
</dbReference>
<reference evidence="3" key="1">
    <citation type="submission" date="2018-12" db="EMBL/GenBank/DDBJ databases">
        <title>Tengunoibacter tsumagoiensis gen. nov., sp. nov., Dictyobacter kobayashii sp. nov., D. alpinus sp. nov., and D. joshuensis sp. nov. and description of Dictyobacteraceae fam. nov. within the order Ktedonobacterales isolated from Tengu-no-mugimeshi.</title>
        <authorList>
            <person name="Wang C.M."/>
            <person name="Zheng Y."/>
            <person name="Sakai Y."/>
            <person name="Toyoda A."/>
            <person name="Minakuchi Y."/>
            <person name="Abe K."/>
            <person name="Yokota A."/>
            <person name="Yabe S."/>
        </authorList>
    </citation>
    <scope>NUCLEOTIDE SEQUENCE [LARGE SCALE GENOMIC DNA]</scope>
    <source>
        <strain evidence="3">Uno3</strain>
    </source>
</reference>